<dbReference type="RefSeq" id="WP_271714312.1">
    <property type="nucleotide sequence ID" value="NZ_AP024169.1"/>
</dbReference>
<evidence type="ECO:0000256" key="4">
    <source>
        <dbReference type="ARBA" id="ARBA00022989"/>
    </source>
</evidence>
<dbReference type="Proteomes" id="UP000595897">
    <property type="component" value="Chromosome"/>
</dbReference>
<evidence type="ECO:0000256" key="1">
    <source>
        <dbReference type="ARBA" id="ARBA00004389"/>
    </source>
</evidence>
<evidence type="ECO:0000256" key="2">
    <source>
        <dbReference type="ARBA" id="ARBA00022692"/>
    </source>
</evidence>
<dbReference type="GO" id="GO:0004577">
    <property type="term" value="F:N-acetylglucosaminyldiphosphodolichol N-acetylglucosaminyltransferase activity"/>
    <property type="evidence" value="ECO:0007669"/>
    <property type="project" value="TreeGrafter"/>
</dbReference>
<keyword evidence="3" id="KW-0256">Endoplasmic reticulum</keyword>
<dbReference type="AlphaFoldDB" id="A0A7R7IAZ4"/>
<gene>
    <name evidence="6" type="ORF">bsdtb5_03080</name>
</gene>
<keyword evidence="5" id="KW-0472">Membrane</keyword>
<name>A0A7R7IAZ4_9FIRM</name>
<dbReference type="EMBL" id="AP024169">
    <property type="protein sequence ID" value="BCN29013.1"/>
    <property type="molecule type" value="Genomic_DNA"/>
</dbReference>
<organism evidence="6 7">
    <name type="scientific">Anaeromicropila herbilytica</name>
    <dbReference type="NCBI Taxonomy" id="2785025"/>
    <lineage>
        <taxon>Bacteria</taxon>
        <taxon>Bacillati</taxon>
        <taxon>Bacillota</taxon>
        <taxon>Clostridia</taxon>
        <taxon>Lachnospirales</taxon>
        <taxon>Lachnospiraceae</taxon>
        <taxon>Anaeromicropila</taxon>
    </lineage>
</organism>
<dbReference type="PANTHER" id="PTHR12154">
    <property type="entry name" value="GLYCOSYL TRANSFERASE-RELATED"/>
    <property type="match status" value="1"/>
</dbReference>
<keyword evidence="4" id="KW-1133">Transmembrane helix</keyword>
<dbReference type="Gene3D" id="3.40.50.2000">
    <property type="entry name" value="Glycogen Phosphorylase B"/>
    <property type="match status" value="1"/>
</dbReference>
<reference evidence="6 7" key="1">
    <citation type="submission" date="2020-11" db="EMBL/GenBank/DDBJ databases">
        <title>Draft genome sequencing of a Lachnospiraceae strain isolated from anoxic soil subjected to BSD treatment.</title>
        <authorList>
            <person name="Uek A."/>
            <person name="Tonouchi A."/>
        </authorList>
    </citation>
    <scope>NUCLEOTIDE SEQUENCE [LARGE SCALE GENOMIC DNA]</scope>
    <source>
        <strain evidence="6 7">TB5</strain>
    </source>
</reference>
<dbReference type="SUPFAM" id="SSF53756">
    <property type="entry name" value="UDP-Glycosyltransferase/glycogen phosphorylase"/>
    <property type="match status" value="1"/>
</dbReference>
<comment type="subcellular location">
    <subcellularLocation>
        <location evidence="1">Endoplasmic reticulum membrane</location>
        <topology evidence="1">Single-pass membrane protein</topology>
    </subcellularLocation>
</comment>
<keyword evidence="7" id="KW-1185">Reference proteome</keyword>
<evidence type="ECO:0000313" key="6">
    <source>
        <dbReference type="EMBL" id="BCN29013.1"/>
    </source>
</evidence>
<dbReference type="GO" id="GO:0006488">
    <property type="term" value="P:dolichol-linked oligosaccharide biosynthetic process"/>
    <property type="evidence" value="ECO:0007669"/>
    <property type="project" value="InterPro"/>
</dbReference>
<evidence type="ECO:0000313" key="7">
    <source>
        <dbReference type="Proteomes" id="UP000595897"/>
    </source>
</evidence>
<keyword evidence="2" id="KW-0812">Transmembrane</keyword>
<evidence type="ECO:0000256" key="3">
    <source>
        <dbReference type="ARBA" id="ARBA00022824"/>
    </source>
</evidence>
<evidence type="ECO:0000256" key="5">
    <source>
        <dbReference type="ARBA" id="ARBA00023136"/>
    </source>
</evidence>
<dbReference type="NCBIfam" id="NF041549">
    <property type="entry name" value="PssD"/>
    <property type="match status" value="1"/>
</dbReference>
<dbReference type="PANTHER" id="PTHR12154:SF4">
    <property type="entry name" value="UDP-N-ACETYLGLUCOSAMINE TRANSFERASE SUBUNIT ALG14 HOMOLOG"/>
    <property type="match status" value="1"/>
</dbReference>
<dbReference type="InterPro" id="IPR013969">
    <property type="entry name" value="Oligosacch_biosynth_Alg14"/>
</dbReference>
<dbReference type="Pfam" id="PF08660">
    <property type="entry name" value="Alg14"/>
    <property type="match status" value="1"/>
</dbReference>
<dbReference type="KEGG" id="ahb:bsdtb5_03080"/>
<protein>
    <submittedName>
        <fullName evidence="6">Capsular polysaccharide biosynthesis protein</fullName>
    </submittedName>
</protein>
<accession>A0A7R7IAZ4</accession>
<proteinExistence type="predicted"/>
<sequence>MEKICFTASLGGHLEEIAKLSILGEHQDIFLVTERGDFKELSFCKKVYYLSQINRKEILFIPKLIKTFFQSFYILLKEKPSSIISTGALVTFPICLLGKLMGLRIIYIESFARVDTASLTGRWMYKIADLFIVQWDDLLEIYPKAKYGGGIFLCLEAVQDEDYS</sequence>